<feature type="compositionally biased region" description="Basic and acidic residues" evidence="10">
    <location>
        <begin position="133"/>
        <end position="148"/>
    </location>
</feature>
<dbReference type="Pfam" id="PF13927">
    <property type="entry name" value="Ig_3"/>
    <property type="match status" value="4"/>
</dbReference>
<feature type="compositionally biased region" description="Basic and acidic residues" evidence="10">
    <location>
        <begin position="711"/>
        <end position="729"/>
    </location>
</feature>
<feature type="compositionally biased region" description="Pro residues" evidence="10">
    <location>
        <begin position="1310"/>
        <end position="1321"/>
    </location>
</feature>
<keyword evidence="13" id="KW-1185">Reference proteome</keyword>
<dbReference type="CDD" id="cd00096">
    <property type="entry name" value="Ig"/>
    <property type="match status" value="3"/>
</dbReference>
<evidence type="ECO:0000313" key="12">
    <source>
        <dbReference type="EMBL" id="KAF1382445.1"/>
    </source>
</evidence>
<dbReference type="Gene3D" id="2.60.40.10">
    <property type="entry name" value="Immunoglobulins"/>
    <property type="match status" value="9"/>
</dbReference>
<feature type="compositionally biased region" description="Low complexity" evidence="10">
    <location>
        <begin position="156"/>
        <end position="165"/>
    </location>
</feature>
<feature type="domain" description="Ig-like" evidence="11">
    <location>
        <begin position="1068"/>
        <end position="1165"/>
    </location>
</feature>
<dbReference type="FunFam" id="2.60.40.10:FF:000032">
    <property type="entry name" value="palladin isoform X1"/>
    <property type="match status" value="1"/>
</dbReference>
<evidence type="ECO:0000256" key="6">
    <source>
        <dbReference type="ARBA" id="ARBA00022989"/>
    </source>
</evidence>
<dbReference type="EMBL" id="VHII01000012">
    <property type="protein sequence ID" value="KAF1382445.1"/>
    <property type="molecule type" value="Genomic_DNA"/>
</dbReference>
<feature type="domain" description="Ig-like" evidence="11">
    <location>
        <begin position="1329"/>
        <end position="1414"/>
    </location>
</feature>
<dbReference type="InterPro" id="IPR007110">
    <property type="entry name" value="Ig-like_dom"/>
</dbReference>
<feature type="region of interest" description="Disordered" evidence="10">
    <location>
        <begin position="197"/>
        <end position="229"/>
    </location>
</feature>
<dbReference type="FunFam" id="2.60.40.10:FF:000076">
    <property type="entry name" value="Leucine-rich repeat and Ig domain-containing 4"/>
    <property type="match status" value="2"/>
</dbReference>
<dbReference type="InterPro" id="IPR036179">
    <property type="entry name" value="Ig-like_dom_sf"/>
</dbReference>
<feature type="region of interest" description="Disordered" evidence="10">
    <location>
        <begin position="1305"/>
        <end position="1330"/>
    </location>
</feature>
<organism evidence="12 13">
    <name type="scientific">Perca fluviatilis</name>
    <name type="common">European perch</name>
    <dbReference type="NCBI Taxonomy" id="8168"/>
    <lineage>
        <taxon>Eukaryota</taxon>
        <taxon>Metazoa</taxon>
        <taxon>Chordata</taxon>
        <taxon>Craniata</taxon>
        <taxon>Vertebrata</taxon>
        <taxon>Euteleostomi</taxon>
        <taxon>Actinopterygii</taxon>
        <taxon>Neopterygii</taxon>
        <taxon>Teleostei</taxon>
        <taxon>Neoteleostei</taxon>
        <taxon>Acanthomorphata</taxon>
        <taxon>Eupercaria</taxon>
        <taxon>Perciformes</taxon>
        <taxon>Percoidei</taxon>
        <taxon>Percidae</taxon>
        <taxon>Percinae</taxon>
        <taxon>Perca</taxon>
    </lineage>
</organism>
<dbReference type="FunFam" id="2.60.40.10:FF:001377">
    <property type="entry name" value="Matrix remodeling associated 5"/>
    <property type="match status" value="1"/>
</dbReference>
<evidence type="ECO:0000313" key="13">
    <source>
        <dbReference type="Proteomes" id="UP000465112"/>
    </source>
</evidence>
<feature type="domain" description="Ig-like" evidence="11">
    <location>
        <begin position="1171"/>
        <end position="1245"/>
    </location>
</feature>
<evidence type="ECO:0000256" key="5">
    <source>
        <dbReference type="ARBA" id="ARBA00022737"/>
    </source>
</evidence>
<feature type="domain" description="Ig-like" evidence="11">
    <location>
        <begin position="867"/>
        <end position="958"/>
    </location>
</feature>
<evidence type="ECO:0000256" key="9">
    <source>
        <dbReference type="ARBA" id="ARBA00023319"/>
    </source>
</evidence>
<keyword evidence="9" id="KW-0393">Immunoglobulin domain</keyword>
<feature type="compositionally biased region" description="Polar residues" evidence="10">
    <location>
        <begin position="197"/>
        <end position="208"/>
    </location>
</feature>
<evidence type="ECO:0000256" key="4">
    <source>
        <dbReference type="ARBA" id="ARBA00022729"/>
    </source>
</evidence>
<dbReference type="InterPro" id="IPR013106">
    <property type="entry name" value="Ig_V-set"/>
</dbReference>
<keyword evidence="7" id="KW-0472">Membrane</keyword>
<dbReference type="PANTHER" id="PTHR12231">
    <property type="entry name" value="CTX-RELATED TYPE I TRANSMEMBRANE PROTEIN"/>
    <property type="match status" value="1"/>
</dbReference>
<feature type="domain" description="Ig-like" evidence="11">
    <location>
        <begin position="424"/>
        <end position="512"/>
    </location>
</feature>
<feature type="compositionally biased region" description="Low complexity" evidence="10">
    <location>
        <begin position="773"/>
        <end position="785"/>
    </location>
</feature>
<feature type="domain" description="Ig-like" evidence="11">
    <location>
        <begin position="521"/>
        <end position="612"/>
    </location>
</feature>
<dbReference type="PROSITE" id="PS50835">
    <property type="entry name" value="IG_LIKE"/>
    <property type="match status" value="9"/>
</dbReference>
<comment type="subcellular location">
    <subcellularLocation>
        <location evidence="1">Membrane</location>
        <topology evidence="1">Single-pass membrane protein</topology>
    </subcellularLocation>
</comment>
<feature type="region of interest" description="Disordered" evidence="10">
    <location>
        <begin position="269"/>
        <end position="421"/>
    </location>
</feature>
<feature type="domain" description="Ig-like" evidence="11">
    <location>
        <begin position="617"/>
        <end position="709"/>
    </location>
</feature>
<dbReference type="SUPFAM" id="SSF48726">
    <property type="entry name" value="Immunoglobulin"/>
    <property type="match status" value="9"/>
</dbReference>
<dbReference type="GO" id="GO:0016020">
    <property type="term" value="C:membrane"/>
    <property type="evidence" value="ECO:0007669"/>
    <property type="project" value="UniProtKB-SubCell"/>
</dbReference>
<dbReference type="PANTHER" id="PTHR12231:SF253">
    <property type="entry name" value="DPR-INTERACTING PROTEIN ETA, ISOFORM B-RELATED"/>
    <property type="match status" value="1"/>
</dbReference>
<feature type="region of interest" description="Disordered" evidence="10">
    <location>
        <begin position="711"/>
        <end position="795"/>
    </location>
</feature>
<dbReference type="GO" id="GO:0043005">
    <property type="term" value="C:neuron projection"/>
    <property type="evidence" value="ECO:0007669"/>
    <property type="project" value="TreeGrafter"/>
</dbReference>
<evidence type="ECO:0000256" key="10">
    <source>
        <dbReference type="SAM" id="MobiDB-lite"/>
    </source>
</evidence>
<feature type="compositionally biased region" description="Low complexity" evidence="10">
    <location>
        <begin position="209"/>
        <end position="229"/>
    </location>
</feature>
<keyword evidence="3" id="KW-0812">Transmembrane</keyword>
<proteinExistence type="predicted"/>
<feature type="region of interest" description="Disordered" evidence="10">
    <location>
        <begin position="44"/>
        <end position="66"/>
    </location>
</feature>
<dbReference type="InterPro" id="IPR051170">
    <property type="entry name" value="Neural/epithelial_adhesion"/>
</dbReference>
<keyword evidence="6" id="KW-1133">Transmembrane helix</keyword>
<dbReference type="Proteomes" id="UP000465112">
    <property type="component" value="Chromosome 12"/>
</dbReference>
<gene>
    <name evidence="12" type="ORF">PFLUV_G00143860</name>
</gene>
<accession>A0A6A5EV75</accession>
<feature type="compositionally biased region" description="Low complexity" evidence="10">
    <location>
        <begin position="46"/>
        <end position="66"/>
    </location>
</feature>
<feature type="compositionally biased region" description="Polar residues" evidence="10">
    <location>
        <begin position="1275"/>
        <end position="1284"/>
    </location>
</feature>
<evidence type="ECO:0000256" key="2">
    <source>
        <dbReference type="ARBA" id="ARBA00022614"/>
    </source>
</evidence>
<evidence type="ECO:0000256" key="3">
    <source>
        <dbReference type="ARBA" id="ARBA00022692"/>
    </source>
</evidence>
<comment type="caution">
    <text evidence="12">The sequence shown here is derived from an EMBL/GenBank/DDBJ whole genome shotgun (WGS) entry which is preliminary data.</text>
</comment>
<dbReference type="InterPro" id="IPR003599">
    <property type="entry name" value="Ig_sub"/>
</dbReference>
<dbReference type="Pfam" id="PF07679">
    <property type="entry name" value="I-set"/>
    <property type="match status" value="4"/>
</dbReference>
<evidence type="ECO:0000256" key="1">
    <source>
        <dbReference type="ARBA" id="ARBA00004167"/>
    </source>
</evidence>
<name>A0A6A5EV75_PERFL</name>
<dbReference type="SMART" id="SM00408">
    <property type="entry name" value="IGc2"/>
    <property type="match status" value="9"/>
</dbReference>
<reference evidence="12 13" key="1">
    <citation type="submission" date="2019-06" db="EMBL/GenBank/DDBJ databases">
        <title>A chromosome-scale genome assembly of the European perch, Perca fluviatilis.</title>
        <authorList>
            <person name="Roques C."/>
            <person name="Zahm M."/>
            <person name="Cabau C."/>
            <person name="Klopp C."/>
            <person name="Bouchez O."/>
            <person name="Donnadieu C."/>
            <person name="Kuhl H."/>
            <person name="Gislard M."/>
            <person name="Guendouz S."/>
            <person name="Journot L."/>
            <person name="Haffray P."/>
            <person name="Bestin A."/>
            <person name="Morvezen R."/>
            <person name="Feron R."/>
            <person name="Wen M."/>
            <person name="Jouanno E."/>
            <person name="Herpin A."/>
            <person name="Schartl M."/>
            <person name="Postlethwait J."/>
            <person name="Schaerlinger B."/>
            <person name="Chardard D."/>
            <person name="Lecocq T."/>
            <person name="Poncet C."/>
            <person name="Jaffrelo L."/>
            <person name="Lampietro C."/>
            <person name="Guiguen Y."/>
        </authorList>
    </citation>
    <scope>NUCLEOTIDE SEQUENCE [LARGE SCALE GENOMIC DNA]</scope>
    <source>
        <tissue evidence="12">Blood</tissue>
    </source>
</reference>
<evidence type="ECO:0000256" key="7">
    <source>
        <dbReference type="ARBA" id="ARBA00023136"/>
    </source>
</evidence>
<keyword evidence="5" id="KW-0677">Repeat</keyword>
<dbReference type="InterPro" id="IPR013783">
    <property type="entry name" value="Ig-like_fold"/>
</dbReference>
<keyword evidence="2" id="KW-0433">Leucine-rich repeat</keyword>
<evidence type="ECO:0000256" key="8">
    <source>
        <dbReference type="ARBA" id="ARBA00023157"/>
    </source>
</evidence>
<dbReference type="SMART" id="SM00406">
    <property type="entry name" value="IGv"/>
    <property type="match status" value="2"/>
</dbReference>
<feature type="compositionally biased region" description="Low complexity" evidence="10">
    <location>
        <begin position="269"/>
        <end position="358"/>
    </location>
</feature>
<feature type="region of interest" description="Disordered" evidence="10">
    <location>
        <begin position="115"/>
        <end position="165"/>
    </location>
</feature>
<protein>
    <recommendedName>
        <fullName evidence="11">Ig-like domain-containing protein</fullName>
    </recommendedName>
</protein>
<feature type="compositionally biased region" description="Polar residues" evidence="10">
    <location>
        <begin position="786"/>
        <end position="795"/>
    </location>
</feature>
<feature type="domain" description="Ig-like" evidence="11">
    <location>
        <begin position="1427"/>
        <end position="1520"/>
    </location>
</feature>
<dbReference type="SMART" id="SM00409">
    <property type="entry name" value="IG"/>
    <property type="match status" value="9"/>
</dbReference>
<feature type="compositionally biased region" description="Polar residues" evidence="10">
    <location>
        <begin position="378"/>
        <end position="395"/>
    </location>
</feature>
<evidence type="ECO:0000259" key="11">
    <source>
        <dbReference type="PROSITE" id="PS50835"/>
    </source>
</evidence>
<keyword evidence="4" id="KW-0732">Signal</keyword>
<sequence length="1522" mass="162438">MNMLFLSSTTTSPAILLIRTDHIRTASSDVALNLLSPAVGNADGISSSKSAPPSLTPSSLTSLSPSHTKIHIDMVTQSATIPETAESTLFNTPTPAPTHSDTAITQTHVPHTDARTHTHSIQTHTKTHTALGKHNDRPPSKHSEDLERNLPGVPYVSHSSTSLLPTPSSIVSSTVPIVATTTNAKITTTPSTTLKSICSSPAGSTSMYTTTASEDTLPTTTTSTPMNTSPIMTTAATIIIPTSSTTRSTTTTLTSTTTTTPILKYTTPTSISSISSSSPTTTTTTATSTTLSLKSIPTTPNPTTTTATTTTMATKTTTPTSSTRIAISAKTSTTSTSSTTTTTTSTSTTTTSTSTTASSRERPSVVQVDPRGRPVSGGPNQSRPTDWKNPGTNSIPDSHSRRPHWPPSPLLPAAPGAPVARSRPRIADPHIRTVSFPAESTARLACEAQGEPKPTITWTKVATGAVMSIQSRAQRFEVLPNGTLVIQNVQLQDRGTYICSAHSFLGRDRLLTTLEVWTRPPRMQLASYREATIHQGGDVHLECLADGVPSPLLSWVLPDRSVLTSTAPSTRHITMDTNGTLHISVTLPSDRGVYRCVASNSAGAASASVRVHVSSLPPVIQQPREEHLLLSPGRPVYAHCSARGAPPPSLRWRIPDGTLVRPSQFLHGNLFVLPNGTLHIRGVGPKDLGNYECTASNAVGADKRSVRVEIKGGSEGERRQGGARNEEAKAVATEKTPSSSLHKDRSLSIPRHPSNLFNSTRLSPSSPFDRAKSLPLSPSSSRSSSYPHQPNSTYSLPKINKAVTASPTHLTNINKTKLSFLFQPSTVPTNNTKVSPSILNNTRVTFSSPSDKSRASVALPVSPFNKARIVAVSPSITTVQYGGVLQLHCSVTGNPSPIIIWRTPHRKLVDVHFSFDRRLKVHPNGTLSVQAVTEKDAGDYLCIARNKVSDDYRLLRVSVATKPAKIEPKQPLNQMVSFGKPLKVDCLASGLPDPAVRWSLPDGTMVNSVLQGEDRGGRARRLTVFDNGTLLVPAVGMGEEGEYTCYAENQGGQDTMKVKVKVMMTSPPTFTDNRSHHVIKVHHGATATIRCQAAGVPAPTVTWLSPSQRVIPRSLGSAFYSERVVVVSDGTLEVRLAQKIDTGNYTCRASNPAGERSMVVGLEVEAPTHGLSGHVGGRGSPPPRLAWLLPGNSVLPAPYYGSRLTVHRNGSLELRGVRASDGGTLVCVVRGERGQTRIQVELEVSEPQQKARSPQRGMPVQKSAGLIEVPHSGASLDSTQSLSSRPVLPETLHPRIPVTQKPLNRAQPLPAAPRPIGPPPHSTSRIAEPAVSTRTAPLVSIINGETLRLLCPASHTHGSLSWTMPSGKVLSQGESGDSRYLVQEDGTLTVQQASVFDRGTYTCRSTTEDFSSVSVVTVPVIVIAYPPRITTGPSPATYTRSGVAVELPCLTIATPRATITWETPDLTQLRVMGQARIYGNRYLSPQGSLVIQHPTSRDTGFYRCTAKNVIGVDTKATYLHVI</sequence>
<dbReference type="InterPro" id="IPR003598">
    <property type="entry name" value="Ig_sub2"/>
</dbReference>
<feature type="region of interest" description="Disordered" evidence="10">
    <location>
        <begin position="1272"/>
        <end position="1291"/>
    </location>
</feature>
<dbReference type="InterPro" id="IPR013098">
    <property type="entry name" value="Ig_I-set"/>
</dbReference>
<feature type="compositionally biased region" description="Polar residues" evidence="10">
    <location>
        <begin position="755"/>
        <end position="766"/>
    </location>
</feature>
<feature type="domain" description="Ig-like" evidence="11">
    <location>
        <begin position="963"/>
        <end position="1061"/>
    </location>
</feature>
<keyword evidence="8" id="KW-1015">Disulfide bond</keyword>